<organism evidence="4 5">
    <name type="scientific">Pseudonocardia hispaniensis</name>
    <dbReference type="NCBI Taxonomy" id="904933"/>
    <lineage>
        <taxon>Bacteria</taxon>
        <taxon>Bacillati</taxon>
        <taxon>Actinomycetota</taxon>
        <taxon>Actinomycetes</taxon>
        <taxon>Pseudonocardiales</taxon>
        <taxon>Pseudonocardiaceae</taxon>
        <taxon>Pseudonocardia</taxon>
    </lineage>
</organism>
<proteinExistence type="predicted"/>
<gene>
    <name evidence="4" type="ORF">ACFQE5_05175</name>
</gene>
<dbReference type="InterPro" id="IPR050197">
    <property type="entry name" value="Aldolase_class_II_sugar_metab"/>
</dbReference>
<keyword evidence="5" id="KW-1185">Reference proteome</keyword>
<dbReference type="InterPro" id="IPR001303">
    <property type="entry name" value="Aldolase_II/adducin_N"/>
</dbReference>
<dbReference type="PANTHER" id="PTHR22789:SF0">
    <property type="entry name" value="3-OXO-TETRONATE 4-PHOSPHATE DECARBOXYLASE-RELATED"/>
    <property type="match status" value="1"/>
</dbReference>
<comment type="caution">
    <text evidence="4">The sequence shown here is derived from an EMBL/GenBank/DDBJ whole genome shotgun (WGS) entry which is preliminary data.</text>
</comment>
<evidence type="ECO:0000256" key="1">
    <source>
        <dbReference type="ARBA" id="ARBA00022723"/>
    </source>
</evidence>
<evidence type="ECO:0000313" key="5">
    <source>
        <dbReference type="Proteomes" id="UP001596302"/>
    </source>
</evidence>
<dbReference type="SUPFAM" id="SSF53639">
    <property type="entry name" value="AraD/HMP-PK domain-like"/>
    <property type="match status" value="1"/>
</dbReference>
<keyword evidence="1" id="KW-0479">Metal-binding</keyword>
<sequence>MSADIRGLVALSSRILGASDQGDLVWGHSSARDPEGRGVWIKAAGWGLEEITPARVQLVSPAGEVLEGEGARHSEYPIHTEIMAARPEVGGVVHTHSPYAVALAAAGQELLPVSHAANFFVPPGVPRFTETADLILTPELGKKVAATLGSASAVFLVNHGIVTVGRTLQAATVAAVILERAAYQQWITRGFGTWPTWSDPDESRAKREHIFHPEAVDQVWDYLVRRLERA</sequence>
<evidence type="ECO:0000313" key="4">
    <source>
        <dbReference type="EMBL" id="MFC5993607.1"/>
    </source>
</evidence>
<dbReference type="InterPro" id="IPR036409">
    <property type="entry name" value="Aldolase_II/adducin_N_sf"/>
</dbReference>
<evidence type="ECO:0000259" key="3">
    <source>
        <dbReference type="SMART" id="SM01007"/>
    </source>
</evidence>
<dbReference type="SMART" id="SM01007">
    <property type="entry name" value="Aldolase_II"/>
    <property type="match status" value="1"/>
</dbReference>
<reference evidence="5" key="1">
    <citation type="journal article" date="2019" name="Int. J. Syst. Evol. Microbiol.">
        <title>The Global Catalogue of Microorganisms (GCM) 10K type strain sequencing project: providing services to taxonomists for standard genome sequencing and annotation.</title>
        <authorList>
            <consortium name="The Broad Institute Genomics Platform"/>
            <consortium name="The Broad Institute Genome Sequencing Center for Infectious Disease"/>
            <person name="Wu L."/>
            <person name="Ma J."/>
        </authorList>
    </citation>
    <scope>NUCLEOTIDE SEQUENCE [LARGE SCALE GENOMIC DNA]</scope>
    <source>
        <strain evidence="5">CCM 8391</strain>
    </source>
</reference>
<feature type="domain" description="Class II aldolase/adducin N-terminal" evidence="3">
    <location>
        <begin position="7"/>
        <end position="186"/>
    </location>
</feature>
<dbReference type="RefSeq" id="WP_379583374.1">
    <property type="nucleotide sequence ID" value="NZ_JBHSQW010000010.1"/>
</dbReference>
<name>A0ABW1IZ78_9PSEU</name>
<evidence type="ECO:0000256" key="2">
    <source>
        <dbReference type="ARBA" id="ARBA00023239"/>
    </source>
</evidence>
<dbReference type="EMBL" id="JBHSQW010000010">
    <property type="protein sequence ID" value="MFC5993607.1"/>
    <property type="molecule type" value="Genomic_DNA"/>
</dbReference>
<dbReference type="Pfam" id="PF00596">
    <property type="entry name" value="Aldolase_II"/>
    <property type="match status" value="1"/>
</dbReference>
<protein>
    <submittedName>
        <fullName evidence="4">Class II aldolase/adducin family protein</fullName>
    </submittedName>
</protein>
<accession>A0ABW1IZ78</accession>
<keyword evidence="2" id="KW-0456">Lyase</keyword>
<dbReference type="PANTHER" id="PTHR22789">
    <property type="entry name" value="FUCULOSE PHOSPHATE ALDOLASE"/>
    <property type="match status" value="1"/>
</dbReference>
<dbReference type="Proteomes" id="UP001596302">
    <property type="component" value="Unassembled WGS sequence"/>
</dbReference>
<dbReference type="Gene3D" id="3.40.225.10">
    <property type="entry name" value="Class II aldolase/adducin N-terminal domain"/>
    <property type="match status" value="1"/>
</dbReference>